<organism evidence="1 2">
    <name type="scientific">Streptomyces spirodelae</name>
    <dbReference type="NCBI Taxonomy" id="2812904"/>
    <lineage>
        <taxon>Bacteria</taxon>
        <taxon>Bacillati</taxon>
        <taxon>Actinomycetota</taxon>
        <taxon>Actinomycetes</taxon>
        <taxon>Kitasatosporales</taxon>
        <taxon>Streptomycetaceae</taxon>
        <taxon>Streptomyces</taxon>
    </lineage>
</organism>
<keyword evidence="2" id="KW-1185">Reference proteome</keyword>
<gene>
    <name evidence="1" type="ORF">JW592_01945</name>
</gene>
<protein>
    <recommendedName>
        <fullName evidence="3">Integral membrane protein</fullName>
    </recommendedName>
</protein>
<evidence type="ECO:0000313" key="2">
    <source>
        <dbReference type="Proteomes" id="UP001518976"/>
    </source>
</evidence>
<dbReference type="Proteomes" id="UP001518976">
    <property type="component" value="Unassembled WGS sequence"/>
</dbReference>
<accession>A0ABS3WM96</accession>
<dbReference type="InterPro" id="IPR039708">
    <property type="entry name" value="MT1774/Rv1733c-like"/>
</dbReference>
<comment type="caution">
    <text evidence="1">The sequence shown here is derived from an EMBL/GenBank/DDBJ whole genome shotgun (WGS) entry which is preliminary data.</text>
</comment>
<dbReference type="PANTHER" id="PTHR42305:SF1">
    <property type="entry name" value="MEMBRANE PROTEIN RV1733C-RELATED"/>
    <property type="match status" value="1"/>
</dbReference>
<evidence type="ECO:0008006" key="3">
    <source>
        <dbReference type="Google" id="ProtNLM"/>
    </source>
</evidence>
<dbReference type="PANTHER" id="PTHR42305">
    <property type="entry name" value="MEMBRANE PROTEIN RV1733C-RELATED"/>
    <property type="match status" value="1"/>
</dbReference>
<evidence type="ECO:0000313" key="1">
    <source>
        <dbReference type="EMBL" id="MBO8184248.1"/>
    </source>
</evidence>
<sequence>MRMIVGLWRWRGNPLCRGTDRREAWLSLWAALLIVLGAPLAGWAAAEAAHDVLLRTAHEQQRDRQRIWATAEHVTVLPPLDSETETAAGAPNRHRVAARWTGSDGTPHTGTVVLRRLVQPGDRFHVWADSHGRLTSRPMSTRSAGSYALLAGLAAAACTTAALEAGRRVTVRLLMRRRYARWDAEWVRIGPDWGRTGTSN</sequence>
<name>A0ABS3WM96_9ACTN</name>
<dbReference type="EMBL" id="JAFFZN010000001">
    <property type="protein sequence ID" value="MBO8184248.1"/>
    <property type="molecule type" value="Genomic_DNA"/>
</dbReference>
<proteinExistence type="predicted"/>
<reference evidence="1 2" key="1">
    <citation type="submission" date="2021-02" db="EMBL/GenBank/DDBJ databases">
        <title>Streptomyces spirodelae sp. nov., isolated from duckweed.</title>
        <authorList>
            <person name="Saimee Y."/>
            <person name="Duangmal K."/>
        </authorList>
    </citation>
    <scope>NUCLEOTIDE SEQUENCE [LARGE SCALE GENOMIC DNA]</scope>
    <source>
        <strain evidence="1 2">DW4-2</strain>
    </source>
</reference>